<keyword evidence="1" id="KW-1133">Transmembrane helix</keyword>
<dbReference type="Proteomes" id="UP001597480">
    <property type="component" value="Unassembled WGS sequence"/>
</dbReference>
<dbReference type="RefSeq" id="WP_379820902.1">
    <property type="nucleotide sequence ID" value="NZ_JBHUMD010000024.1"/>
</dbReference>
<accession>A0ABW5NWU0</accession>
<keyword evidence="3" id="KW-1185">Reference proteome</keyword>
<organism evidence="2 3">
    <name type="scientific">Flavobacterium suzhouense</name>
    <dbReference type="NCBI Taxonomy" id="1529638"/>
    <lineage>
        <taxon>Bacteria</taxon>
        <taxon>Pseudomonadati</taxon>
        <taxon>Bacteroidota</taxon>
        <taxon>Flavobacteriia</taxon>
        <taxon>Flavobacteriales</taxon>
        <taxon>Flavobacteriaceae</taxon>
        <taxon>Flavobacterium</taxon>
    </lineage>
</organism>
<evidence type="ECO:0000313" key="2">
    <source>
        <dbReference type="EMBL" id="MFD2602462.1"/>
    </source>
</evidence>
<keyword evidence="1" id="KW-0472">Membrane</keyword>
<evidence type="ECO:0000256" key="1">
    <source>
        <dbReference type="SAM" id="Phobius"/>
    </source>
</evidence>
<reference evidence="3" key="1">
    <citation type="journal article" date="2019" name="Int. J. Syst. Evol. Microbiol.">
        <title>The Global Catalogue of Microorganisms (GCM) 10K type strain sequencing project: providing services to taxonomists for standard genome sequencing and annotation.</title>
        <authorList>
            <consortium name="The Broad Institute Genomics Platform"/>
            <consortium name="The Broad Institute Genome Sequencing Center for Infectious Disease"/>
            <person name="Wu L."/>
            <person name="Ma J."/>
        </authorList>
    </citation>
    <scope>NUCLEOTIDE SEQUENCE [LARGE SCALE GENOMIC DNA]</scope>
    <source>
        <strain evidence="3">KCTC 42107</strain>
    </source>
</reference>
<feature type="transmembrane region" description="Helical" evidence="1">
    <location>
        <begin position="80"/>
        <end position="101"/>
    </location>
</feature>
<evidence type="ECO:0000313" key="3">
    <source>
        <dbReference type="Proteomes" id="UP001597480"/>
    </source>
</evidence>
<keyword evidence="1" id="KW-0812">Transmembrane</keyword>
<evidence type="ECO:0008006" key="4">
    <source>
        <dbReference type="Google" id="ProtNLM"/>
    </source>
</evidence>
<feature type="transmembrane region" description="Helical" evidence="1">
    <location>
        <begin position="7"/>
        <end position="28"/>
    </location>
</feature>
<dbReference type="EMBL" id="JBHUMD010000024">
    <property type="protein sequence ID" value="MFD2602462.1"/>
    <property type="molecule type" value="Genomic_DNA"/>
</dbReference>
<protein>
    <recommendedName>
        <fullName evidence="4">DUF5658 domain-containing protein</fullName>
    </recommendedName>
</protein>
<feature type="transmembrane region" description="Helical" evidence="1">
    <location>
        <begin position="54"/>
        <end position="73"/>
    </location>
</feature>
<proteinExistence type="predicted"/>
<gene>
    <name evidence="2" type="ORF">ACFSR3_10380</name>
</gene>
<comment type="caution">
    <text evidence="2">The sequence shown here is derived from an EMBL/GenBank/DDBJ whole genome shotgun (WGS) entry which is preliminary data.</text>
</comment>
<name>A0ABW5NWU0_9FLAO</name>
<sequence>MNNSTKNFLIFIAVLSLLFILGDVFLWVNITNGYNPSQYQSAYLNQYPEQVRNLKGLSILPILLLVFASFIFIRSAKTNFIKITTATIATALALIIIWKMFTLL</sequence>